<evidence type="ECO:0000256" key="1">
    <source>
        <dbReference type="SAM" id="MobiDB-lite"/>
    </source>
</evidence>
<name>A0A6A6FXY1_9PEZI</name>
<feature type="compositionally biased region" description="Pro residues" evidence="1">
    <location>
        <begin position="190"/>
        <end position="199"/>
    </location>
</feature>
<dbReference type="OrthoDB" id="4115389at2759"/>
<dbReference type="PANTHER" id="PTHR38788:SF5">
    <property type="entry name" value="CLR5 DOMAIN-CONTAINING PROTEIN"/>
    <property type="match status" value="1"/>
</dbReference>
<feature type="region of interest" description="Disordered" evidence="1">
    <location>
        <begin position="384"/>
        <end position="440"/>
    </location>
</feature>
<feature type="compositionally biased region" description="Low complexity" evidence="1">
    <location>
        <begin position="399"/>
        <end position="412"/>
    </location>
</feature>
<dbReference type="Pfam" id="PF24465">
    <property type="entry name" value="Tri-helical"/>
    <property type="match status" value="2"/>
</dbReference>
<evidence type="ECO:0000313" key="6">
    <source>
        <dbReference type="Proteomes" id="UP000799538"/>
    </source>
</evidence>
<reference evidence="6" key="1">
    <citation type="journal article" date="2020" name="Stud. Mycol.">
        <title>101 Dothideomycetes genomes: A test case for predicting lifestyles and emergence of pathogens.</title>
        <authorList>
            <person name="Haridas S."/>
            <person name="Albert R."/>
            <person name="Binder M."/>
            <person name="Bloem J."/>
            <person name="LaButti K."/>
            <person name="Salamov A."/>
            <person name="Andreopoulos B."/>
            <person name="Baker S."/>
            <person name="Barry K."/>
            <person name="Bills G."/>
            <person name="Bluhm B."/>
            <person name="Cannon C."/>
            <person name="Castanera R."/>
            <person name="Culley D."/>
            <person name="Daum C."/>
            <person name="Ezra D."/>
            <person name="Gonzalez J."/>
            <person name="Henrissat B."/>
            <person name="Kuo A."/>
            <person name="Liang C."/>
            <person name="Lipzen A."/>
            <person name="Lutzoni F."/>
            <person name="Magnuson J."/>
            <person name="Mondo S."/>
            <person name="Nolan M."/>
            <person name="Ohm R."/>
            <person name="Pangilinan J."/>
            <person name="Park H.-J."/>
            <person name="Ramirez L."/>
            <person name="Alfaro M."/>
            <person name="Sun H."/>
            <person name="Tritt A."/>
            <person name="Yoshinaga Y."/>
            <person name="Zwiers L.-H."/>
            <person name="Turgeon B."/>
            <person name="Goodwin S."/>
            <person name="Spatafora J."/>
            <person name="Crous P."/>
            <person name="Grigoriev I."/>
        </authorList>
    </citation>
    <scope>NUCLEOTIDE SEQUENCE [LARGE SCALE GENOMIC DNA]</scope>
    <source>
        <strain evidence="6">CECT 20119</strain>
    </source>
</reference>
<evidence type="ECO:0000259" key="2">
    <source>
        <dbReference type="Pfam" id="PF14420"/>
    </source>
</evidence>
<feature type="domain" description="Clr5" evidence="2">
    <location>
        <begin position="1"/>
        <end position="53"/>
    </location>
</feature>
<evidence type="ECO:0000259" key="3">
    <source>
        <dbReference type="Pfam" id="PF24465"/>
    </source>
</evidence>
<feature type="compositionally biased region" description="Basic and acidic residues" evidence="1">
    <location>
        <begin position="162"/>
        <end position="174"/>
    </location>
</feature>
<feature type="compositionally biased region" description="Basic and acidic residues" evidence="1">
    <location>
        <begin position="384"/>
        <end position="395"/>
    </location>
</feature>
<protein>
    <submittedName>
        <fullName evidence="5">Uncharacterized protein</fullName>
    </submittedName>
</protein>
<dbReference type="PANTHER" id="PTHR38788">
    <property type="entry name" value="CLR5 DOMAIN-CONTAINING PROTEIN"/>
    <property type="match status" value="1"/>
</dbReference>
<feature type="domain" description="Tri-helical" evidence="3">
    <location>
        <begin position="208"/>
        <end position="292"/>
    </location>
</feature>
<proteinExistence type="predicted"/>
<dbReference type="Pfam" id="PF24962">
    <property type="entry name" value="DUF7767"/>
    <property type="match status" value="1"/>
</dbReference>
<feature type="region of interest" description="Disordered" evidence="1">
    <location>
        <begin position="155"/>
        <end position="204"/>
    </location>
</feature>
<dbReference type="AlphaFoldDB" id="A0A6A6FXY1"/>
<evidence type="ECO:0000259" key="4">
    <source>
        <dbReference type="Pfam" id="PF24962"/>
    </source>
</evidence>
<keyword evidence="6" id="KW-1185">Reference proteome</keyword>
<feature type="domain" description="Tri-helical" evidence="3">
    <location>
        <begin position="302"/>
        <end position="383"/>
    </location>
</feature>
<organism evidence="5 6">
    <name type="scientific">Elsinoe ampelina</name>
    <dbReference type="NCBI Taxonomy" id="302913"/>
    <lineage>
        <taxon>Eukaryota</taxon>
        <taxon>Fungi</taxon>
        <taxon>Dikarya</taxon>
        <taxon>Ascomycota</taxon>
        <taxon>Pezizomycotina</taxon>
        <taxon>Dothideomycetes</taxon>
        <taxon>Dothideomycetidae</taxon>
        <taxon>Myriangiales</taxon>
        <taxon>Elsinoaceae</taxon>
        <taxon>Elsinoe</taxon>
    </lineage>
</organism>
<dbReference type="InterPro" id="IPR057940">
    <property type="entry name" value="Tri-helical_dom"/>
</dbReference>
<accession>A0A6A6FXY1</accession>
<dbReference type="InterPro" id="IPR025676">
    <property type="entry name" value="Clr5_dom"/>
</dbReference>
<evidence type="ECO:0000313" key="5">
    <source>
        <dbReference type="EMBL" id="KAF2218317.1"/>
    </source>
</evidence>
<dbReference type="InterPro" id="IPR056669">
    <property type="entry name" value="DUF7767"/>
</dbReference>
<feature type="domain" description="DUF7767" evidence="4">
    <location>
        <begin position="474"/>
        <end position="566"/>
    </location>
</feature>
<dbReference type="EMBL" id="ML992555">
    <property type="protein sequence ID" value="KAF2218317.1"/>
    <property type="molecule type" value="Genomic_DNA"/>
</dbReference>
<dbReference type="Proteomes" id="UP000799538">
    <property type="component" value="Unassembled WGS sequence"/>
</dbReference>
<sequence>MGYDWDDKRDVCFKLYVTEKRPLDEVVDYFRDKLDFVPSKRTFQTQFRRWGFPTKFDYSHKDEAVVARVREMWEKNVMQKDMLPILQAEGYNVTESGLMRLRFRHGMHLKTTNLLENASTDATNDVPGAVDGIDAIAAATSGAAEPDLSLLAEASTGAKRKGRDDLQASNEEKWKAKKRRRHTREWNGLPPDPPGPPRYPSETTLGEAQRSLGLDTDMYRQLREQFQAICRERGIVKKTECGPEAWEAAKQHVVQSTPHLQQLFANTDPSSPQPLQLFLDVICMDVTKHMRNQSKNMSLAEAKNTLGLNPLESRLMKQKLVKILLANNFVNTYETENWNELKEEWLHGTVVQERMPTEEGLARERYLKAVQLLCRDTLKRWRETVRTSEQKKNVQADEPTTSTTRSPSAPQTKTKAPARRNKKSVPAASEAASGDVQIDPSLLQAANTSSLLSAENHQPQAYPAPGAAEASLDPPLAVYFRRGSMSTDVGVPPLWLSILATRDLSGLYQAALSFQGGSAYAVVKVEGVTPSPQGGELLYQIDRDDELHGYLLHSAGGKATFVVHLAGRM</sequence>
<dbReference type="Pfam" id="PF14420">
    <property type="entry name" value="Clr5"/>
    <property type="match status" value="1"/>
</dbReference>
<gene>
    <name evidence="5" type="ORF">BDZ85DRAFT_270601</name>
</gene>